<evidence type="ECO:0000256" key="1">
    <source>
        <dbReference type="ARBA" id="ARBA00008427"/>
    </source>
</evidence>
<reference evidence="4" key="2">
    <citation type="journal article" date="2014" name="ISME J.">
        <title>Microbial stratification in low pH oxic and suboxic macroscopic growths along an acid mine drainage.</title>
        <authorList>
            <person name="Mendez-Garcia C."/>
            <person name="Mesa V."/>
            <person name="Sprenger R.R."/>
            <person name="Richter M."/>
            <person name="Diez M.S."/>
            <person name="Solano J."/>
            <person name="Bargiela R."/>
            <person name="Golyshina O.V."/>
            <person name="Manteca A."/>
            <person name="Ramos J.L."/>
            <person name="Gallego J.R."/>
            <person name="Llorente I."/>
            <person name="Martins Dos Santos V.A."/>
            <person name="Jensen O.N."/>
            <person name="Pelaez A.I."/>
            <person name="Sanchez J."/>
            <person name="Ferrer M."/>
        </authorList>
    </citation>
    <scope>NUCLEOTIDE SEQUENCE</scope>
</reference>
<dbReference type="GO" id="GO:0003735">
    <property type="term" value="F:structural constituent of ribosome"/>
    <property type="evidence" value="ECO:0007669"/>
    <property type="project" value="InterPro"/>
</dbReference>
<evidence type="ECO:0000256" key="2">
    <source>
        <dbReference type="ARBA" id="ARBA00022980"/>
    </source>
</evidence>
<comment type="caution">
    <text evidence="4">The sequence shown here is derived from an EMBL/GenBank/DDBJ whole genome shotgun (WGS) entry which is preliminary data.</text>
</comment>
<comment type="similarity">
    <text evidence="1">Belongs to the eukaryotic ribosomal protein eL21 family.</text>
</comment>
<dbReference type="SUPFAM" id="SSF50104">
    <property type="entry name" value="Translation proteins SH3-like domain"/>
    <property type="match status" value="1"/>
</dbReference>
<dbReference type="EMBL" id="AUZZ01003513">
    <property type="protein sequence ID" value="EQD56759.1"/>
    <property type="molecule type" value="Genomic_DNA"/>
</dbReference>
<keyword evidence="2 4" id="KW-0689">Ribosomal protein</keyword>
<dbReference type="Gene3D" id="2.30.30.70">
    <property type="entry name" value="Ribosomal protein L21"/>
    <property type="match status" value="1"/>
</dbReference>
<organism evidence="4">
    <name type="scientific">mine drainage metagenome</name>
    <dbReference type="NCBI Taxonomy" id="410659"/>
    <lineage>
        <taxon>unclassified sequences</taxon>
        <taxon>metagenomes</taxon>
        <taxon>ecological metagenomes</taxon>
    </lineage>
</organism>
<accession>T1BU97</accession>
<keyword evidence="3" id="KW-0687">Ribonucleoprotein</keyword>
<dbReference type="GO" id="GO:0005840">
    <property type="term" value="C:ribosome"/>
    <property type="evidence" value="ECO:0007669"/>
    <property type="project" value="UniProtKB-KW"/>
</dbReference>
<name>T1BU97_9ZZZZ</name>
<dbReference type="InterPro" id="IPR008991">
    <property type="entry name" value="Translation_prot_SH3-like_sf"/>
</dbReference>
<gene>
    <name evidence="4" type="ORF">B2A_05113</name>
</gene>
<dbReference type="GO" id="GO:1990904">
    <property type="term" value="C:ribonucleoprotein complex"/>
    <property type="evidence" value="ECO:0007669"/>
    <property type="project" value="UniProtKB-KW"/>
</dbReference>
<dbReference type="InterPro" id="IPR036948">
    <property type="entry name" value="Ribosomal_eL21_sf"/>
</dbReference>
<dbReference type="GO" id="GO:0006412">
    <property type="term" value="P:translation"/>
    <property type="evidence" value="ECO:0007669"/>
    <property type="project" value="InterPro"/>
</dbReference>
<feature type="non-terminal residue" evidence="4">
    <location>
        <position position="1"/>
    </location>
</feature>
<reference evidence="4" key="1">
    <citation type="submission" date="2013-08" db="EMBL/GenBank/DDBJ databases">
        <authorList>
            <person name="Mendez C."/>
            <person name="Richter M."/>
            <person name="Ferrer M."/>
            <person name="Sanchez J."/>
        </authorList>
    </citation>
    <scope>NUCLEOTIDE SEQUENCE</scope>
</reference>
<sequence length="64" mass="6860">GDYAAVRINPSVHDGMPFHNFQGKTGVIVEKQGDCYVLAISVGSVKKKLIAAPVHLKKIDVGKN</sequence>
<dbReference type="AlphaFoldDB" id="T1BU97"/>
<dbReference type="Pfam" id="PF01157">
    <property type="entry name" value="Ribosomal_L21e"/>
    <property type="match status" value="1"/>
</dbReference>
<protein>
    <submittedName>
        <fullName evidence="4">50S ribosomal protein L21e</fullName>
    </submittedName>
</protein>
<dbReference type="InterPro" id="IPR001147">
    <property type="entry name" value="Ribosomal_eL21"/>
</dbReference>
<evidence type="ECO:0000313" key="4">
    <source>
        <dbReference type="EMBL" id="EQD56759.1"/>
    </source>
</evidence>
<evidence type="ECO:0000256" key="3">
    <source>
        <dbReference type="ARBA" id="ARBA00023274"/>
    </source>
</evidence>
<proteinExistence type="inferred from homology"/>